<evidence type="ECO:0000256" key="2">
    <source>
        <dbReference type="ARBA" id="ARBA00022692"/>
    </source>
</evidence>
<feature type="transmembrane region" description="Helical" evidence="5">
    <location>
        <begin position="125"/>
        <end position="147"/>
    </location>
</feature>
<feature type="transmembrane region" description="Helical" evidence="5">
    <location>
        <begin position="239"/>
        <end position="261"/>
    </location>
</feature>
<feature type="transmembrane region" description="Helical" evidence="5">
    <location>
        <begin position="159"/>
        <end position="180"/>
    </location>
</feature>
<dbReference type="InterPro" id="IPR011701">
    <property type="entry name" value="MFS"/>
</dbReference>
<feature type="transmembrane region" description="Helical" evidence="5">
    <location>
        <begin position="61"/>
        <end position="79"/>
    </location>
</feature>
<dbReference type="Gene3D" id="1.20.1250.20">
    <property type="entry name" value="MFS general substrate transporter like domains"/>
    <property type="match status" value="2"/>
</dbReference>
<dbReference type="Pfam" id="PF07690">
    <property type="entry name" value="MFS_1"/>
    <property type="match status" value="1"/>
</dbReference>
<dbReference type="SUPFAM" id="SSF103473">
    <property type="entry name" value="MFS general substrate transporter"/>
    <property type="match status" value="1"/>
</dbReference>
<feature type="transmembrane region" description="Helical" evidence="5">
    <location>
        <begin position="402"/>
        <end position="421"/>
    </location>
</feature>
<dbReference type="PROSITE" id="PS50850">
    <property type="entry name" value="MFS"/>
    <property type="match status" value="1"/>
</dbReference>
<dbReference type="InterPro" id="IPR036259">
    <property type="entry name" value="MFS_trans_sf"/>
</dbReference>
<dbReference type="RefSeq" id="WP_345372098.1">
    <property type="nucleotide sequence ID" value="NZ_BAABLM010000001.1"/>
</dbReference>
<dbReference type="Proteomes" id="UP001501295">
    <property type="component" value="Unassembled WGS sequence"/>
</dbReference>
<evidence type="ECO:0000259" key="6">
    <source>
        <dbReference type="PROSITE" id="PS50850"/>
    </source>
</evidence>
<evidence type="ECO:0000256" key="5">
    <source>
        <dbReference type="SAM" id="Phobius"/>
    </source>
</evidence>
<feature type="transmembrane region" description="Helical" evidence="5">
    <location>
        <begin position="273"/>
        <end position="295"/>
    </location>
</feature>
<evidence type="ECO:0000313" key="8">
    <source>
        <dbReference type="Proteomes" id="UP001501295"/>
    </source>
</evidence>
<protein>
    <submittedName>
        <fullName evidence="7">MFS transporter</fullName>
    </submittedName>
</protein>
<name>A0ABP8VJD2_9MICO</name>
<dbReference type="PANTHER" id="PTHR23528">
    <property type="match status" value="1"/>
</dbReference>
<reference evidence="8" key="1">
    <citation type="journal article" date="2019" name="Int. J. Syst. Evol. Microbiol.">
        <title>The Global Catalogue of Microorganisms (GCM) 10K type strain sequencing project: providing services to taxonomists for standard genome sequencing and annotation.</title>
        <authorList>
            <consortium name="The Broad Institute Genomics Platform"/>
            <consortium name="The Broad Institute Genome Sequencing Center for Infectious Disease"/>
            <person name="Wu L."/>
            <person name="Ma J."/>
        </authorList>
    </citation>
    <scope>NUCLEOTIDE SEQUENCE [LARGE SCALE GENOMIC DNA]</scope>
    <source>
        <strain evidence="8">JCM 18956</strain>
    </source>
</reference>
<dbReference type="PANTHER" id="PTHR23528:SF1">
    <property type="entry name" value="MAJOR FACILITATOR SUPERFAMILY (MFS) PROFILE DOMAIN-CONTAINING PROTEIN"/>
    <property type="match status" value="1"/>
</dbReference>
<feature type="transmembrane region" description="Helical" evidence="5">
    <location>
        <begin position="369"/>
        <end position="390"/>
    </location>
</feature>
<accession>A0ABP8VJD2</accession>
<feature type="transmembrane region" description="Helical" evidence="5">
    <location>
        <begin position="25"/>
        <end position="49"/>
    </location>
</feature>
<evidence type="ECO:0000256" key="1">
    <source>
        <dbReference type="ARBA" id="ARBA00004651"/>
    </source>
</evidence>
<feature type="domain" description="Major facilitator superfamily (MFS) profile" evidence="6">
    <location>
        <begin position="236"/>
        <end position="425"/>
    </location>
</feature>
<feature type="transmembrane region" description="Helical" evidence="5">
    <location>
        <begin position="331"/>
        <end position="349"/>
    </location>
</feature>
<comment type="caution">
    <text evidence="7">The sequence shown here is derived from an EMBL/GenBank/DDBJ whole genome shotgun (WGS) entry which is preliminary data.</text>
</comment>
<keyword evidence="2 5" id="KW-0812">Transmembrane</keyword>
<sequence length="425" mass="45479">MSSSETMKTNEPLTQAVSTVKVSKAYLWGLGLAQLGLFIALLSPVYVSMQLKAQALDPSNATSIIGAVLPIGALGALFANPLAGALSDRTRTRWGRRRPWLIGGTVGLLVGLAIVAYAPNTFTMAIGWLVCQVAANATLSTLTASFADNVPEFQRGRASTVIALAQNGAVLFGTYLAVLFAFNLPVLFIAPGVLAIILVVVYTIVCRDELPTVPIKRFTFLNIIGSFWTNPIKNQDFAWAWWSRFLIIFSTFMFTTYRLFYMQHQIGLKTQSATEAVAFGVLLYTIALVVSASFSGPLSDRLHQRKIFVGGSTFLTAVGLVLLAHTSTLGWFYVAEIIMGFAYGIYSSIDNALVVDVLPNADKPGKDLGVINIANALPQSLAPAFAALLLGIGSATGTNYTLMLWGAGIAAVIGALCVIPIKKVR</sequence>
<organism evidence="7 8">
    <name type="scientific">Frondihabitans cladoniiphilus</name>
    <dbReference type="NCBI Taxonomy" id="715785"/>
    <lineage>
        <taxon>Bacteria</taxon>
        <taxon>Bacillati</taxon>
        <taxon>Actinomycetota</taxon>
        <taxon>Actinomycetes</taxon>
        <taxon>Micrococcales</taxon>
        <taxon>Microbacteriaceae</taxon>
        <taxon>Frondihabitans</taxon>
    </lineage>
</organism>
<feature type="transmembrane region" description="Helical" evidence="5">
    <location>
        <begin position="186"/>
        <end position="205"/>
    </location>
</feature>
<gene>
    <name evidence="7" type="ORF">GCM10025780_01680</name>
</gene>
<dbReference type="InterPro" id="IPR020846">
    <property type="entry name" value="MFS_dom"/>
</dbReference>
<keyword evidence="4 5" id="KW-0472">Membrane</keyword>
<feature type="transmembrane region" description="Helical" evidence="5">
    <location>
        <begin position="100"/>
        <end position="119"/>
    </location>
</feature>
<evidence type="ECO:0000256" key="4">
    <source>
        <dbReference type="ARBA" id="ARBA00023136"/>
    </source>
</evidence>
<keyword evidence="3 5" id="KW-1133">Transmembrane helix</keyword>
<evidence type="ECO:0000256" key="3">
    <source>
        <dbReference type="ARBA" id="ARBA00022989"/>
    </source>
</evidence>
<keyword evidence="8" id="KW-1185">Reference proteome</keyword>
<feature type="transmembrane region" description="Helical" evidence="5">
    <location>
        <begin position="307"/>
        <end position="324"/>
    </location>
</feature>
<comment type="subcellular location">
    <subcellularLocation>
        <location evidence="1">Cell membrane</location>
        <topology evidence="1">Multi-pass membrane protein</topology>
    </subcellularLocation>
</comment>
<proteinExistence type="predicted"/>
<dbReference type="EMBL" id="BAABLM010000001">
    <property type="protein sequence ID" value="GAA4664440.1"/>
    <property type="molecule type" value="Genomic_DNA"/>
</dbReference>
<evidence type="ECO:0000313" key="7">
    <source>
        <dbReference type="EMBL" id="GAA4664440.1"/>
    </source>
</evidence>